<keyword evidence="2" id="KW-1185">Reference proteome</keyword>
<dbReference type="Proteomes" id="UP000193061">
    <property type="component" value="Unassembled WGS sequence"/>
</dbReference>
<accession>A0A1X6YN44</accession>
<reference evidence="1 2" key="1">
    <citation type="submission" date="2017-03" db="EMBL/GenBank/DDBJ databases">
        <authorList>
            <person name="Afonso C.L."/>
            <person name="Miller P.J."/>
            <person name="Scott M.A."/>
            <person name="Spackman E."/>
            <person name="Goraichik I."/>
            <person name="Dimitrov K.M."/>
            <person name="Suarez D.L."/>
            <person name="Swayne D.E."/>
        </authorList>
    </citation>
    <scope>NUCLEOTIDE SEQUENCE [LARGE SCALE GENOMIC DNA]</scope>
    <source>
        <strain evidence="1 2">CECT 7450</strain>
    </source>
</reference>
<evidence type="ECO:0000313" key="1">
    <source>
        <dbReference type="EMBL" id="SLN25379.1"/>
    </source>
</evidence>
<sequence length="298" mass="32087">MIDMNIVDMLSEMSKTTVARLSPASELQSDNAPVRRAAILRSIRDTILPRHLEFVAADGTRLVLEVSSARVVEILEFNGKTLPDFEKDERVFVTQAIAEVITEFSAVPGPLELLALHPDTSPDADDVGITFNEVERACDKLELSEESGEDSPALQATADAAESIQKTPRADVVATPAVAKDALCPSFFEGSKGFALERFQMAADGSLKAAGEGSNGEVSFNPDADILTQFARDLSIWGEDCGAALQGPQMILMRSADKKASSLAVVRDDKDISIAMYEARKLGAAVGLWKSLTKKQEN</sequence>
<gene>
    <name evidence="1" type="ORF">ROA7450_01051</name>
</gene>
<protein>
    <submittedName>
        <fullName evidence="1">Uncharacterized protein</fullName>
    </submittedName>
</protein>
<dbReference type="RefSeq" id="WP_085804574.1">
    <property type="nucleotide sequence ID" value="NZ_FWFX01000002.1"/>
</dbReference>
<dbReference type="AlphaFoldDB" id="A0A1X6YN44"/>
<evidence type="ECO:0000313" key="2">
    <source>
        <dbReference type="Proteomes" id="UP000193061"/>
    </source>
</evidence>
<proteinExistence type="predicted"/>
<name>A0A1X6YN44_9RHOB</name>
<organism evidence="1 2">
    <name type="scientific">Roseovarius albus</name>
    <dbReference type="NCBI Taxonomy" id="1247867"/>
    <lineage>
        <taxon>Bacteria</taxon>
        <taxon>Pseudomonadati</taxon>
        <taxon>Pseudomonadota</taxon>
        <taxon>Alphaproteobacteria</taxon>
        <taxon>Rhodobacterales</taxon>
        <taxon>Roseobacteraceae</taxon>
        <taxon>Roseovarius</taxon>
    </lineage>
</organism>
<dbReference type="EMBL" id="FWFX01000002">
    <property type="protein sequence ID" value="SLN25379.1"/>
    <property type="molecule type" value="Genomic_DNA"/>
</dbReference>
<dbReference type="OrthoDB" id="7703491at2"/>